<proteinExistence type="predicted"/>
<feature type="region of interest" description="Disordered" evidence="2">
    <location>
        <begin position="113"/>
        <end position="191"/>
    </location>
</feature>
<evidence type="ECO:0000256" key="1">
    <source>
        <dbReference type="ARBA" id="ARBA00023242"/>
    </source>
</evidence>
<dbReference type="PROSITE" id="PS50048">
    <property type="entry name" value="ZN2_CY6_FUNGAL_2"/>
    <property type="match status" value="1"/>
</dbReference>
<dbReference type="InterPro" id="IPR053175">
    <property type="entry name" value="DHMBA_Reg_Transcription_Factor"/>
</dbReference>
<feature type="domain" description="Zn(2)-C6 fungal-type" evidence="3">
    <location>
        <begin position="10"/>
        <end position="38"/>
    </location>
</feature>
<dbReference type="SUPFAM" id="SSF57701">
    <property type="entry name" value="Zn2/Cys6 DNA-binding domain"/>
    <property type="match status" value="1"/>
</dbReference>
<feature type="region of interest" description="Disordered" evidence="2">
    <location>
        <begin position="574"/>
        <end position="598"/>
    </location>
</feature>
<feature type="region of interest" description="Disordered" evidence="2">
    <location>
        <begin position="55"/>
        <end position="87"/>
    </location>
</feature>
<dbReference type="EMBL" id="JAGPNK010000009">
    <property type="protein sequence ID" value="KAH7313282.1"/>
    <property type="molecule type" value="Genomic_DNA"/>
</dbReference>
<accession>A0A8K0SKL7</accession>
<evidence type="ECO:0000313" key="5">
    <source>
        <dbReference type="Proteomes" id="UP000813444"/>
    </source>
</evidence>
<evidence type="ECO:0000313" key="4">
    <source>
        <dbReference type="EMBL" id="KAH7313282.1"/>
    </source>
</evidence>
<gene>
    <name evidence="4" type="ORF">B0I35DRAFT_479982</name>
</gene>
<evidence type="ECO:0000259" key="3">
    <source>
        <dbReference type="PROSITE" id="PS50048"/>
    </source>
</evidence>
<dbReference type="GO" id="GO:0000981">
    <property type="term" value="F:DNA-binding transcription factor activity, RNA polymerase II-specific"/>
    <property type="evidence" value="ECO:0007669"/>
    <property type="project" value="InterPro"/>
</dbReference>
<dbReference type="Pfam" id="PF00172">
    <property type="entry name" value="Zn_clus"/>
    <property type="match status" value="1"/>
</dbReference>
<dbReference type="InterPro" id="IPR001138">
    <property type="entry name" value="Zn2Cys6_DnaBD"/>
</dbReference>
<comment type="caution">
    <text evidence="4">The sequence shown here is derived from an EMBL/GenBank/DDBJ whole genome shotgun (WGS) entry which is preliminary data.</text>
</comment>
<protein>
    <recommendedName>
        <fullName evidence="3">Zn(2)-C6 fungal-type domain-containing protein</fullName>
    </recommendedName>
</protein>
<dbReference type="CDD" id="cd00067">
    <property type="entry name" value="GAL4"/>
    <property type="match status" value="1"/>
</dbReference>
<dbReference type="Proteomes" id="UP000813444">
    <property type="component" value="Unassembled WGS sequence"/>
</dbReference>
<dbReference type="GO" id="GO:0008270">
    <property type="term" value="F:zinc ion binding"/>
    <property type="evidence" value="ECO:0007669"/>
    <property type="project" value="InterPro"/>
</dbReference>
<keyword evidence="1" id="KW-0539">Nucleus</keyword>
<organism evidence="4 5">
    <name type="scientific">Stachybotrys elegans</name>
    <dbReference type="NCBI Taxonomy" id="80388"/>
    <lineage>
        <taxon>Eukaryota</taxon>
        <taxon>Fungi</taxon>
        <taxon>Dikarya</taxon>
        <taxon>Ascomycota</taxon>
        <taxon>Pezizomycotina</taxon>
        <taxon>Sordariomycetes</taxon>
        <taxon>Hypocreomycetidae</taxon>
        <taxon>Hypocreales</taxon>
        <taxon>Stachybotryaceae</taxon>
        <taxon>Stachybotrys</taxon>
    </lineage>
</organism>
<reference evidence="4" key="1">
    <citation type="journal article" date="2021" name="Nat. Commun.">
        <title>Genetic determinants of endophytism in the Arabidopsis root mycobiome.</title>
        <authorList>
            <person name="Mesny F."/>
            <person name="Miyauchi S."/>
            <person name="Thiergart T."/>
            <person name="Pickel B."/>
            <person name="Atanasova L."/>
            <person name="Karlsson M."/>
            <person name="Huettel B."/>
            <person name="Barry K.W."/>
            <person name="Haridas S."/>
            <person name="Chen C."/>
            <person name="Bauer D."/>
            <person name="Andreopoulos W."/>
            <person name="Pangilinan J."/>
            <person name="LaButti K."/>
            <person name="Riley R."/>
            <person name="Lipzen A."/>
            <person name="Clum A."/>
            <person name="Drula E."/>
            <person name="Henrissat B."/>
            <person name="Kohler A."/>
            <person name="Grigoriev I.V."/>
            <person name="Martin F.M."/>
            <person name="Hacquard S."/>
        </authorList>
    </citation>
    <scope>NUCLEOTIDE SEQUENCE</scope>
    <source>
        <strain evidence="4">MPI-CAGE-CH-0235</strain>
    </source>
</reference>
<keyword evidence="5" id="KW-1185">Reference proteome</keyword>
<feature type="compositionally biased region" description="Polar residues" evidence="2">
    <location>
        <begin position="122"/>
        <end position="135"/>
    </location>
</feature>
<dbReference type="InterPro" id="IPR036864">
    <property type="entry name" value="Zn2-C6_fun-type_DNA-bd_sf"/>
</dbReference>
<dbReference type="PANTHER" id="PTHR38791:SF5">
    <property type="entry name" value="TRANSCRIPTION FACTOR DBAG-RELATED"/>
    <property type="match status" value="1"/>
</dbReference>
<evidence type="ECO:0000256" key="2">
    <source>
        <dbReference type="SAM" id="MobiDB-lite"/>
    </source>
</evidence>
<name>A0A8K0SKL7_9HYPO</name>
<dbReference type="PROSITE" id="PS00463">
    <property type="entry name" value="ZN2_CY6_FUNGAL_1"/>
    <property type="match status" value="1"/>
</dbReference>
<dbReference type="OrthoDB" id="5429770at2759"/>
<dbReference type="SMART" id="SM00066">
    <property type="entry name" value="GAL4"/>
    <property type="match status" value="1"/>
</dbReference>
<feature type="compositionally biased region" description="Basic residues" evidence="2">
    <location>
        <begin position="56"/>
        <end position="71"/>
    </location>
</feature>
<dbReference type="Gene3D" id="4.10.240.10">
    <property type="entry name" value="Zn(2)-C6 fungal-type DNA-binding domain"/>
    <property type="match status" value="1"/>
</dbReference>
<sequence>MVYCGKPSKGCSNCRERKIRCDQKEPGCGQCDKRQQKCPGYRNLVDLMFRDESNHVIKKATKTRGRGRRPKPAPEQPTDPDAGFPSAVGIGSTFLGLSTFSASNHASSSAVESVDDDYDSSTGPSSTALLASGPSSLAHRFRPPRPPPSALFHALATATRPNRRRLARRQSFDAEADDPGYNSSSDDEAPSHIADAGARVMLRYMPSRSLQEQGTAIFFSRYVATDSGCYENYNFIYDVWRPPSPNQKATVANDCVTASMTAVGLACLSKLTRSKDTMLVARQTYGAALSLTNKALRDPVQVVEDKTFLAVLILGTYEFVAGQSPQTVRAWQEHVNGAAALARLRGAAQFRSTAGTKMFLMLCHSLLISCIEMDLPMPHAMVELRKELGQLIKSDTFTWQVVDAIYKGLQIRYDIKIGKLVDLDETIQRLSDVEQEFDILVRRLPRWWRYRRGELVSPHEAVMGRTCHLYSTFTLATTWNGMRTIRLLIQETIIDKLCSSTKSIMSLSARYQLQLAKAVKLQQLLGEAVVASVPQHFGVVSFRDIVHNDVSESPAAIVARKQAYHLIGSNLCGGSRETSSSPATPSMRPTLLDPTQSKTGQECDAERFMTLATASHTIIWPLYTLGLCSATTTEMKQYAIGRLDAIWYETGLDQARTVAELVRNRFEEPLWERISIANLPELPAGSLATVF</sequence>
<dbReference type="PANTHER" id="PTHR38791">
    <property type="entry name" value="ZN(II)2CYS6 TRANSCRIPTION FACTOR (EUROFUNG)-RELATED-RELATED"/>
    <property type="match status" value="1"/>
</dbReference>
<dbReference type="AlphaFoldDB" id="A0A8K0SKL7"/>